<dbReference type="PANTHER" id="PTHR47962:SF3">
    <property type="entry name" value="LARGE ATP-DEPENDENT HELICASE-RELATED PROTEIN"/>
    <property type="match status" value="1"/>
</dbReference>
<dbReference type="SMART" id="SM00487">
    <property type="entry name" value="DEXDc"/>
    <property type="match status" value="1"/>
</dbReference>
<dbReference type="GO" id="GO:0004386">
    <property type="term" value="F:helicase activity"/>
    <property type="evidence" value="ECO:0007669"/>
    <property type="project" value="UniProtKB-KW"/>
</dbReference>
<dbReference type="GO" id="GO:0006281">
    <property type="term" value="P:DNA repair"/>
    <property type="evidence" value="ECO:0007669"/>
    <property type="project" value="UniProtKB-KW"/>
</dbReference>
<dbReference type="STRING" id="870908.SAMN04488044_0942"/>
<dbReference type="SUPFAM" id="SSF52540">
    <property type="entry name" value="P-loop containing nucleoside triphosphate hydrolases"/>
    <property type="match status" value="1"/>
</dbReference>
<evidence type="ECO:0000313" key="13">
    <source>
        <dbReference type="Proteomes" id="UP000184211"/>
    </source>
</evidence>
<feature type="domain" description="Helicase ATP-binding" evidence="10">
    <location>
        <begin position="26"/>
        <end position="204"/>
    </location>
</feature>
<evidence type="ECO:0000256" key="3">
    <source>
        <dbReference type="ARBA" id="ARBA00022801"/>
    </source>
</evidence>
<evidence type="ECO:0000259" key="11">
    <source>
        <dbReference type="PROSITE" id="PS51194"/>
    </source>
</evidence>
<name>A0A1M5KER5_9RHOB</name>
<keyword evidence="8" id="KW-0413">Isomerase</keyword>
<dbReference type="SMART" id="SM00490">
    <property type="entry name" value="HELICc"/>
    <property type="match status" value="1"/>
</dbReference>
<comment type="similarity">
    <text evidence="9">Belongs to the Lhr helicase family. Lhr-Core subfamily.</text>
</comment>
<dbReference type="Pfam" id="PF08494">
    <property type="entry name" value="DEAD_assoc"/>
    <property type="match status" value="1"/>
</dbReference>
<keyword evidence="4 12" id="KW-0347">Helicase</keyword>
<dbReference type="AlphaFoldDB" id="A0A1M5KER5"/>
<dbReference type="CDD" id="cd17922">
    <property type="entry name" value="DEXHc_LHR-like"/>
    <property type="match status" value="1"/>
</dbReference>
<keyword evidence="3" id="KW-0378">Hydrolase</keyword>
<dbReference type="InterPro" id="IPR013701">
    <property type="entry name" value="Lhr-like_DEAD/DEAH_assoc"/>
</dbReference>
<keyword evidence="1" id="KW-0547">Nucleotide-binding</keyword>
<evidence type="ECO:0000256" key="9">
    <source>
        <dbReference type="ARBA" id="ARBA00093467"/>
    </source>
</evidence>
<dbReference type="RefSeq" id="WP_072791137.1">
    <property type="nucleotide sequence ID" value="NZ_FQWM01000001.1"/>
</dbReference>
<dbReference type="Proteomes" id="UP000184211">
    <property type="component" value="Unassembled WGS sequence"/>
</dbReference>
<evidence type="ECO:0000256" key="2">
    <source>
        <dbReference type="ARBA" id="ARBA00022763"/>
    </source>
</evidence>
<feature type="domain" description="Helicase C-terminal" evidence="11">
    <location>
        <begin position="235"/>
        <end position="386"/>
    </location>
</feature>
<keyword evidence="13" id="KW-1185">Reference proteome</keyword>
<dbReference type="InterPro" id="IPR017170">
    <property type="entry name" value="Lhr-like"/>
</dbReference>
<dbReference type="GO" id="GO:0016887">
    <property type="term" value="F:ATP hydrolysis activity"/>
    <property type="evidence" value="ECO:0007669"/>
    <property type="project" value="TreeGrafter"/>
</dbReference>
<dbReference type="Pfam" id="PF00271">
    <property type="entry name" value="Helicase_C"/>
    <property type="match status" value="1"/>
</dbReference>
<accession>A0A1M5KER5</accession>
<evidence type="ECO:0000256" key="1">
    <source>
        <dbReference type="ARBA" id="ARBA00022741"/>
    </source>
</evidence>
<dbReference type="Gene3D" id="3.40.50.300">
    <property type="entry name" value="P-loop containing nucleotide triphosphate hydrolases"/>
    <property type="match status" value="2"/>
</dbReference>
<dbReference type="Pfam" id="PF19306">
    <property type="entry name" value="WHD_Lhr"/>
    <property type="match status" value="1"/>
</dbReference>
<evidence type="ECO:0000256" key="8">
    <source>
        <dbReference type="ARBA" id="ARBA00023235"/>
    </source>
</evidence>
<dbReference type="OrthoDB" id="9815222at2"/>
<organism evidence="12 13">
    <name type="scientific">Cognatishimia maritima</name>
    <dbReference type="NCBI Taxonomy" id="870908"/>
    <lineage>
        <taxon>Bacteria</taxon>
        <taxon>Pseudomonadati</taxon>
        <taxon>Pseudomonadota</taxon>
        <taxon>Alphaproteobacteria</taxon>
        <taxon>Rhodobacterales</taxon>
        <taxon>Paracoccaceae</taxon>
        <taxon>Cognatishimia</taxon>
    </lineage>
</organism>
<dbReference type="PIRSF" id="PIRSF037307">
    <property type="entry name" value="Lhr-like_helic_prd"/>
    <property type="match status" value="1"/>
</dbReference>
<dbReference type="EMBL" id="FQWM01000001">
    <property type="protein sequence ID" value="SHG50979.1"/>
    <property type="molecule type" value="Genomic_DNA"/>
</dbReference>
<dbReference type="CDD" id="cd18796">
    <property type="entry name" value="SF2_C_LHR"/>
    <property type="match status" value="1"/>
</dbReference>
<dbReference type="InterPro" id="IPR011545">
    <property type="entry name" value="DEAD/DEAH_box_helicase_dom"/>
</dbReference>
<gene>
    <name evidence="12" type="ORF">SAMN04488044_0942</name>
</gene>
<protein>
    <submittedName>
        <fullName evidence="12">ATP-dependent helicase Lhr and Lhr-like helicase</fullName>
    </submittedName>
</protein>
<dbReference type="InterPro" id="IPR026362">
    <property type="entry name" value="DEXH_lig_assoc"/>
</dbReference>
<evidence type="ECO:0000256" key="4">
    <source>
        <dbReference type="ARBA" id="ARBA00022806"/>
    </source>
</evidence>
<dbReference type="InterPro" id="IPR001650">
    <property type="entry name" value="Helicase_C-like"/>
</dbReference>
<dbReference type="InterPro" id="IPR045628">
    <property type="entry name" value="Lhr_WH_dom"/>
</dbReference>
<keyword evidence="6" id="KW-0238">DNA-binding</keyword>
<dbReference type="NCBIfam" id="TIGR04121">
    <property type="entry name" value="DEXH_lig_assoc"/>
    <property type="match status" value="1"/>
</dbReference>
<dbReference type="InterPro" id="IPR052511">
    <property type="entry name" value="ATP-dep_Helicase"/>
</dbReference>
<evidence type="ECO:0000313" key="12">
    <source>
        <dbReference type="EMBL" id="SHG50979.1"/>
    </source>
</evidence>
<evidence type="ECO:0000259" key="10">
    <source>
        <dbReference type="PROSITE" id="PS51192"/>
    </source>
</evidence>
<evidence type="ECO:0000256" key="7">
    <source>
        <dbReference type="ARBA" id="ARBA00023204"/>
    </source>
</evidence>
<dbReference type="InterPro" id="IPR014001">
    <property type="entry name" value="Helicase_ATP-bd"/>
</dbReference>
<reference evidence="13" key="1">
    <citation type="submission" date="2016-11" db="EMBL/GenBank/DDBJ databases">
        <authorList>
            <person name="Varghese N."/>
            <person name="Submissions S."/>
        </authorList>
    </citation>
    <scope>NUCLEOTIDE SEQUENCE [LARGE SCALE GENOMIC DNA]</scope>
    <source>
        <strain evidence="13">DSM 28223</strain>
    </source>
</reference>
<dbReference type="PROSITE" id="PS51192">
    <property type="entry name" value="HELICASE_ATP_BIND_1"/>
    <property type="match status" value="1"/>
</dbReference>
<dbReference type="GO" id="GO:0003677">
    <property type="term" value="F:DNA binding"/>
    <property type="evidence" value="ECO:0007669"/>
    <property type="project" value="UniProtKB-KW"/>
</dbReference>
<dbReference type="PROSITE" id="PS51194">
    <property type="entry name" value="HELICASE_CTER"/>
    <property type="match status" value="1"/>
</dbReference>
<proteinExistence type="inferred from homology"/>
<keyword evidence="2" id="KW-0227">DNA damage</keyword>
<evidence type="ECO:0000256" key="5">
    <source>
        <dbReference type="ARBA" id="ARBA00022840"/>
    </source>
</evidence>
<keyword evidence="7" id="KW-0234">DNA repair</keyword>
<evidence type="ECO:0000256" key="6">
    <source>
        <dbReference type="ARBA" id="ARBA00023125"/>
    </source>
</evidence>
<dbReference type="Pfam" id="PF00270">
    <property type="entry name" value="DEAD"/>
    <property type="match status" value="1"/>
</dbReference>
<dbReference type="PANTHER" id="PTHR47962">
    <property type="entry name" value="ATP-DEPENDENT HELICASE LHR-RELATED-RELATED"/>
    <property type="match status" value="1"/>
</dbReference>
<dbReference type="InterPro" id="IPR027417">
    <property type="entry name" value="P-loop_NTPase"/>
</dbReference>
<keyword evidence="5" id="KW-0067">ATP-binding</keyword>
<dbReference type="GO" id="GO:0005524">
    <property type="term" value="F:ATP binding"/>
    <property type="evidence" value="ECO:0007669"/>
    <property type="project" value="UniProtKB-KW"/>
</dbReference>
<sequence>MRSLPDAFENWFRQKGWQVHDHQLQMLKRSQDSALLLIAPTGGGKTLAGFLPTLVDLAENPHDGLHTLYVSPLKALAADIKRNLRTPVDELGLDIRIEDRTGDTSNFRKKRQRADPPHILLTTPESLVLMTSYEDAARTFRGLKRVVVDEIHALAESKRGDQLMLALARLQSLCPDLKRVGLSATVDRPEDIAALLARHPDPCDILQADPGPAPDIAMLETEEAPPWSGGGAAYAIPAVLETINQHRTTLIFHNTRAQAEIFFHKLWLANDEGLPIGIHHGSLDREQRQKVEAAMVRGDLRAIVCTGSLDLGIDWGDVDLVVQIGAPKNVKRLVQRIGRANHRYNAPSKALLVPANRFEVIECQAALDAVLERDLDGDPCGEGPLDVLCQHILLRAASGPFLADELYAEMSSVGAFADLTRATFEACLDFCATGGYALRAYDQWQRLQQRPDGAWQLRDPRTAAKIRMNAGTIQDADLLKVRMKRSRGGKPLGEVEEAFAASLLPGDTFLIGGQIVKYEGLREMTVEVSKDSRKKPRVAVFGGTKFSTSTQLSHRILRLLQQPEWPDLPQHTVDWLTLQRQVSRLPEPGRLLIETFPHDGRQHLCVYGFAGRNAQQTLGLLLTKRMEDLGLAPLGFVSTDYATLIWGLDPVTDAAPLLDRNALRSGLDGWLAGNALMKRTFRGVATIAGLIERNIKGQRKSGRQATFSSDILYDTLLKYDPDHLLMKITRTQAMRGLVDFERIDEMLDRVGPRIDLLALDRVTPFAAPLLLEVGKVYVGGSAEERLLAEEEAALMAAAGLTDPLPQTTNKATKSA</sequence>